<accession>A0ABN3GD27</accession>
<dbReference type="Pfam" id="PF11010">
    <property type="entry name" value="DUF2848"/>
    <property type="match status" value="1"/>
</dbReference>
<protein>
    <submittedName>
        <fullName evidence="1">DUF2848 domain-containing protein</fullName>
    </submittedName>
</protein>
<dbReference type="InterPro" id="IPR021269">
    <property type="entry name" value="DUF2848"/>
</dbReference>
<sequence>MAMADTPTRREFVVVERDGALTPRPFDLTRMFNLGSATRDAAAAVAHQDEVAEAGVRIAFDVPAPRIYPIGTWALTSDERIDVQGSRTSGEVEIVLLVDDELYIGVGSDHTDRDIERYSILWSKQSCPNVIGNRLWRWRDVREHWDECRLSSTIDGRVYQDVPVSVFLPPERILEVVAERTTATGPGMMIFCGTYVSVTGHLDFGTRFECRLADPVLGRELNAGYDVVEIRAAVRPGFRVPVQAGER</sequence>
<keyword evidence="2" id="KW-1185">Reference proteome</keyword>
<evidence type="ECO:0000313" key="2">
    <source>
        <dbReference type="Proteomes" id="UP001501444"/>
    </source>
</evidence>
<dbReference type="SUPFAM" id="SSF56529">
    <property type="entry name" value="FAH"/>
    <property type="match status" value="1"/>
</dbReference>
<organism evidence="1 2">
    <name type="scientific">Dactylosporangium salmoneum</name>
    <dbReference type="NCBI Taxonomy" id="53361"/>
    <lineage>
        <taxon>Bacteria</taxon>
        <taxon>Bacillati</taxon>
        <taxon>Actinomycetota</taxon>
        <taxon>Actinomycetes</taxon>
        <taxon>Micromonosporales</taxon>
        <taxon>Micromonosporaceae</taxon>
        <taxon>Dactylosporangium</taxon>
    </lineage>
</organism>
<evidence type="ECO:0000313" key="1">
    <source>
        <dbReference type="EMBL" id="GAA2348898.1"/>
    </source>
</evidence>
<reference evidence="1 2" key="1">
    <citation type="journal article" date="2019" name="Int. J. Syst. Evol. Microbiol.">
        <title>The Global Catalogue of Microorganisms (GCM) 10K type strain sequencing project: providing services to taxonomists for standard genome sequencing and annotation.</title>
        <authorList>
            <consortium name="The Broad Institute Genomics Platform"/>
            <consortium name="The Broad Institute Genome Sequencing Center for Infectious Disease"/>
            <person name="Wu L."/>
            <person name="Ma J."/>
        </authorList>
    </citation>
    <scope>NUCLEOTIDE SEQUENCE [LARGE SCALE GENOMIC DNA]</scope>
    <source>
        <strain evidence="1 2">JCM 3272</strain>
    </source>
</reference>
<comment type="caution">
    <text evidence="1">The sequence shown here is derived from an EMBL/GenBank/DDBJ whole genome shotgun (WGS) entry which is preliminary data.</text>
</comment>
<proteinExistence type="predicted"/>
<dbReference type="Proteomes" id="UP001501444">
    <property type="component" value="Unassembled WGS sequence"/>
</dbReference>
<name>A0ABN3GD27_9ACTN</name>
<dbReference type="EMBL" id="BAAARV010000027">
    <property type="protein sequence ID" value="GAA2348898.1"/>
    <property type="molecule type" value="Genomic_DNA"/>
</dbReference>
<dbReference type="InterPro" id="IPR036663">
    <property type="entry name" value="Fumarylacetoacetase_C_sf"/>
</dbReference>
<gene>
    <name evidence="1" type="ORF">GCM10010170_037830</name>
</gene>